<proteinExistence type="predicted"/>
<organism evidence="1 2">
    <name type="scientific">Cyclopterus lumpus</name>
    <name type="common">Lumpsucker</name>
    <dbReference type="NCBI Taxonomy" id="8103"/>
    <lineage>
        <taxon>Eukaryota</taxon>
        <taxon>Metazoa</taxon>
        <taxon>Chordata</taxon>
        <taxon>Craniata</taxon>
        <taxon>Vertebrata</taxon>
        <taxon>Euteleostomi</taxon>
        <taxon>Actinopterygii</taxon>
        <taxon>Neopterygii</taxon>
        <taxon>Teleostei</taxon>
        <taxon>Neoteleostei</taxon>
        <taxon>Acanthomorphata</taxon>
        <taxon>Eupercaria</taxon>
        <taxon>Perciformes</taxon>
        <taxon>Cottioidei</taxon>
        <taxon>Cottales</taxon>
        <taxon>Cyclopteridae</taxon>
        <taxon>Cyclopterus</taxon>
    </lineage>
</organism>
<reference evidence="1" key="2">
    <citation type="submission" date="2025-09" db="UniProtKB">
        <authorList>
            <consortium name="Ensembl"/>
        </authorList>
    </citation>
    <scope>IDENTIFICATION</scope>
</reference>
<name>A0A8C3AGA9_CYCLU</name>
<evidence type="ECO:0000313" key="1">
    <source>
        <dbReference type="Ensembl" id="ENSCLMP00005040788.1"/>
    </source>
</evidence>
<dbReference type="AlphaFoldDB" id="A0A8C3AGA9"/>
<keyword evidence="2" id="KW-1185">Reference proteome</keyword>
<dbReference type="Ensembl" id="ENSCLMT00005042294.1">
    <property type="protein sequence ID" value="ENSCLMP00005040788.1"/>
    <property type="gene ID" value="ENSCLMG00005019169.1"/>
</dbReference>
<evidence type="ECO:0000313" key="2">
    <source>
        <dbReference type="Proteomes" id="UP000694565"/>
    </source>
</evidence>
<accession>A0A8C3AGA9</accession>
<reference evidence="1" key="1">
    <citation type="submission" date="2025-08" db="UniProtKB">
        <authorList>
            <consortium name="Ensembl"/>
        </authorList>
    </citation>
    <scope>IDENTIFICATION</scope>
</reference>
<protein>
    <submittedName>
        <fullName evidence="1">Uncharacterized protein</fullName>
    </submittedName>
</protein>
<dbReference type="Proteomes" id="UP000694565">
    <property type="component" value="Unplaced"/>
</dbReference>
<sequence length="88" mass="10003">SRAATLTIELSRAFTNVQENRQRVRVVNKDHSIFIYKRDICSHVETGLWSVYITYFPAITCVLECDTCPAFSRSKSCGSKPNRGLTML</sequence>